<sequence>MSLRKIIQIDEEKCDGCGICIPGCGEGAIKIVNGKAVLLADNLCDGIGHCLGHCPKDALLLIEREADDFDEEAVRKCSGSAELTIDRTVSSESQSPVESELTQWPVLLRIVSEDAPYLSGRELLVAADCAPVAYGNFHRDLLKGRSVVVGCPKWDDLDSYIQKLTAMLRLNDIPAVMVGYIDAPCCASLLTAVEKAVSDSGKDVPIVKAKISKTGELEVI</sequence>
<dbReference type="GO" id="GO:0046872">
    <property type="term" value="F:metal ion binding"/>
    <property type="evidence" value="ECO:0007669"/>
    <property type="project" value="UniProtKB-KW"/>
</dbReference>
<feature type="domain" description="4Fe-4S ferredoxin-type" evidence="4">
    <location>
        <begin position="5"/>
        <end position="34"/>
    </location>
</feature>
<dbReference type="GO" id="GO:0051536">
    <property type="term" value="F:iron-sulfur cluster binding"/>
    <property type="evidence" value="ECO:0007669"/>
    <property type="project" value="UniProtKB-KW"/>
</dbReference>
<evidence type="ECO:0000259" key="4">
    <source>
        <dbReference type="PROSITE" id="PS51379"/>
    </source>
</evidence>
<dbReference type="AlphaFoldDB" id="A0A1S1V9H0"/>
<evidence type="ECO:0000256" key="3">
    <source>
        <dbReference type="ARBA" id="ARBA00023014"/>
    </source>
</evidence>
<accession>A0A1S1V9H0</accession>
<dbReference type="PROSITE" id="PS51379">
    <property type="entry name" value="4FE4S_FER_2"/>
    <property type="match status" value="2"/>
</dbReference>
<evidence type="ECO:0000313" key="5">
    <source>
        <dbReference type="EMBL" id="OHW63271.1"/>
    </source>
</evidence>
<comment type="caution">
    <text evidence="5">The sequence shown here is derived from an EMBL/GenBank/DDBJ whole genome shotgun (WGS) entry which is preliminary data.</text>
</comment>
<feature type="domain" description="4Fe-4S ferredoxin-type" evidence="4">
    <location>
        <begin position="35"/>
        <end position="64"/>
    </location>
</feature>
<gene>
    <name evidence="5" type="primary">rsxB_1</name>
    <name evidence="5" type="ORF">EUAN_01350</name>
</gene>
<dbReference type="SUPFAM" id="SSF54862">
    <property type="entry name" value="4Fe-4S ferredoxins"/>
    <property type="match status" value="1"/>
</dbReference>
<name>A0A1S1V9H0_9FIRM</name>
<evidence type="ECO:0000313" key="6">
    <source>
        <dbReference type="Proteomes" id="UP000180254"/>
    </source>
</evidence>
<reference evidence="5 6" key="1">
    <citation type="submission" date="2016-09" db="EMBL/GenBank/DDBJ databases">
        <title>Genome sequence of Eubacterium angustum.</title>
        <authorList>
            <person name="Poehlein A."/>
            <person name="Daniel R."/>
        </authorList>
    </citation>
    <scope>NUCLEOTIDE SEQUENCE [LARGE SCALE GENOMIC DNA]</scope>
    <source>
        <strain evidence="5 6">DSM 1989</strain>
    </source>
</reference>
<dbReference type="InterPro" id="IPR052911">
    <property type="entry name" value="Corrinoid_activation_enz"/>
</dbReference>
<dbReference type="STRING" id="39480.EUAN_01350"/>
<proteinExistence type="predicted"/>
<keyword evidence="3" id="KW-0411">Iron-sulfur</keyword>
<dbReference type="RefSeq" id="WP_071060640.1">
    <property type="nucleotide sequence ID" value="NZ_MKIE01000001.1"/>
</dbReference>
<evidence type="ECO:0000256" key="2">
    <source>
        <dbReference type="ARBA" id="ARBA00023004"/>
    </source>
</evidence>
<dbReference type="Pfam" id="PF12837">
    <property type="entry name" value="Fer4_6"/>
    <property type="match status" value="1"/>
</dbReference>
<dbReference type="OrthoDB" id="9795268at2"/>
<dbReference type="PANTHER" id="PTHR42895">
    <property type="entry name" value="IRON-SULFUR CLUSTER-BINDING PROTEIN-RELATED"/>
    <property type="match status" value="1"/>
</dbReference>
<dbReference type="PROSITE" id="PS00198">
    <property type="entry name" value="4FE4S_FER_1"/>
    <property type="match status" value="1"/>
</dbReference>
<dbReference type="InterPro" id="IPR017900">
    <property type="entry name" value="4Fe4S_Fe_S_CS"/>
</dbReference>
<keyword evidence="6" id="KW-1185">Reference proteome</keyword>
<dbReference type="EMBL" id="MKIE01000001">
    <property type="protein sequence ID" value="OHW63271.1"/>
    <property type="molecule type" value="Genomic_DNA"/>
</dbReference>
<evidence type="ECO:0000256" key="1">
    <source>
        <dbReference type="ARBA" id="ARBA00022723"/>
    </source>
</evidence>
<organism evidence="5 6">
    <name type="scientific">Andreesenia angusta</name>
    <dbReference type="NCBI Taxonomy" id="39480"/>
    <lineage>
        <taxon>Bacteria</taxon>
        <taxon>Bacillati</taxon>
        <taxon>Bacillota</taxon>
        <taxon>Tissierellia</taxon>
        <taxon>Tissierellales</taxon>
        <taxon>Gottschalkiaceae</taxon>
        <taxon>Andreesenia</taxon>
    </lineage>
</organism>
<dbReference type="Gene3D" id="3.30.70.20">
    <property type="match status" value="1"/>
</dbReference>
<dbReference type="InterPro" id="IPR017896">
    <property type="entry name" value="4Fe4S_Fe-S-bd"/>
</dbReference>
<keyword evidence="1" id="KW-0479">Metal-binding</keyword>
<protein>
    <submittedName>
        <fullName evidence="5">Electron transport complex subunit RsxB</fullName>
    </submittedName>
</protein>
<keyword evidence="2" id="KW-0408">Iron</keyword>
<dbReference type="Proteomes" id="UP000180254">
    <property type="component" value="Unassembled WGS sequence"/>
</dbReference>
<dbReference type="PANTHER" id="PTHR42895:SF1">
    <property type="entry name" value="IRON-SULFUR CLUSTER PROTEIN"/>
    <property type="match status" value="1"/>
</dbReference>